<dbReference type="WBParaSite" id="TREG1_31030.1">
    <property type="protein sequence ID" value="TREG1_31030.1"/>
    <property type="gene ID" value="TREG1_31030"/>
</dbReference>
<dbReference type="AlphaFoldDB" id="A0AA85JNQ3"/>
<feature type="transmembrane region" description="Helical" evidence="1">
    <location>
        <begin position="59"/>
        <end position="78"/>
    </location>
</feature>
<organism evidence="2 3">
    <name type="scientific">Trichobilharzia regenti</name>
    <name type="common">Nasal bird schistosome</name>
    <dbReference type="NCBI Taxonomy" id="157069"/>
    <lineage>
        <taxon>Eukaryota</taxon>
        <taxon>Metazoa</taxon>
        <taxon>Spiralia</taxon>
        <taxon>Lophotrochozoa</taxon>
        <taxon>Platyhelminthes</taxon>
        <taxon>Trematoda</taxon>
        <taxon>Digenea</taxon>
        <taxon>Strigeidida</taxon>
        <taxon>Schistosomatoidea</taxon>
        <taxon>Schistosomatidae</taxon>
        <taxon>Trichobilharzia</taxon>
    </lineage>
</organism>
<dbReference type="Proteomes" id="UP000050795">
    <property type="component" value="Unassembled WGS sequence"/>
</dbReference>
<sequence length="109" mass="12281">MDYLSSEVVKRLASNQNAIVYNIPDNEPIKSVQHSLLRAANLLSTPCQCTRLNKNESNLWYSSTSFLTTMCIFLLSILGSQKTLDITSDTLNVQWLQRNVKQPPGESFS</sequence>
<evidence type="ECO:0000313" key="3">
    <source>
        <dbReference type="WBParaSite" id="TREG1_31030.1"/>
    </source>
</evidence>
<keyword evidence="1" id="KW-0812">Transmembrane</keyword>
<evidence type="ECO:0000256" key="1">
    <source>
        <dbReference type="SAM" id="Phobius"/>
    </source>
</evidence>
<reference evidence="2" key="1">
    <citation type="submission" date="2022-06" db="EMBL/GenBank/DDBJ databases">
        <authorList>
            <person name="Berger JAMES D."/>
            <person name="Berger JAMES D."/>
        </authorList>
    </citation>
    <scope>NUCLEOTIDE SEQUENCE [LARGE SCALE GENOMIC DNA]</scope>
</reference>
<keyword evidence="1" id="KW-1133">Transmembrane helix</keyword>
<keyword evidence="2" id="KW-1185">Reference proteome</keyword>
<keyword evidence="1" id="KW-0472">Membrane</keyword>
<reference evidence="3" key="2">
    <citation type="submission" date="2023-11" db="UniProtKB">
        <authorList>
            <consortium name="WormBaseParasite"/>
        </authorList>
    </citation>
    <scope>IDENTIFICATION</scope>
</reference>
<protein>
    <submittedName>
        <fullName evidence="3">Uncharacterized protein</fullName>
    </submittedName>
</protein>
<proteinExistence type="predicted"/>
<name>A0AA85JNQ3_TRIRE</name>
<evidence type="ECO:0000313" key="2">
    <source>
        <dbReference type="Proteomes" id="UP000050795"/>
    </source>
</evidence>
<accession>A0AA85JNQ3</accession>